<dbReference type="AlphaFoldDB" id="A0A6N7L9A2"/>
<keyword evidence="1" id="KW-1133">Transmembrane helix</keyword>
<sequence>MRNHWIYVAIGFVAGAGLFLTTSWQQHTQPAEMPTVKLEKTDRLQGPAVQTSFIMERFGPVHAVE</sequence>
<evidence type="ECO:0000313" key="2">
    <source>
        <dbReference type="EMBL" id="MQX14413.1"/>
    </source>
</evidence>
<reference evidence="2 3" key="1">
    <citation type="journal article" date="2013" name="Genome Biol.">
        <title>Comparative genomics of the core and accessory genomes of 48 Sinorhizobium strains comprising five genospecies.</title>
        <authorList>
            <person name="Sugawara M."/>
            <person name="Epstein B."/>
            <person name="Badgley B.D."/>
            <person name="Unno T."/>
            <person name="Xu L."/>
            <person name="Reese J."/>
            <person name="Gyaneshwar P."/>
            <person name="Denny R."/>
            <person name="Mudge J."/>
            <person name="Bharti A.K."/>
            <person name="Farmer A.D."/>
            <person name="May G.D."/>
            <person name="Woodward J.E."/>
            <person name="Medigue C."/>
            <person name="Vallenet D."/>
            <person name="Lajus A."/>
            <person name="Rouy Z."/>
            <person name="Martinez-Vaz B."/>
            <person name="Tiffin P."/>
            <person name="Young N.D."/>
            <person name="Sadowsky M.J."/>
        </authorList>
    </citation>
    <scope>NUCLEOTIDE SEQUENCE [LARGE SCALE GENOMIC DNA]</scope>
    <source>
        <strain evidence="2 3">USDA4894</strain>
    </source>
</reference>
<gene>
    <name evidence="2" type="ORF">GHK62_06440</name>
</gene>
<dbReference type="OrthoDB" id="8281955at2"/>
<keyword evidence="1" id="KW-0472">Membrane</keyword>
<keyword evidence="1" id="KW-0812">Transmembrane</keyword>
<evidence type="ECO:0000256" key="1">
    <source>
        <dbReference type="SAM" id="Phobius"/>
    </source>
</evidence>
<name>A0A6N7L9A2_SINTE</name>
<dbReference type="Proteomes" id="UP000439983">
    <property type="component" value="Unassembled WGS sequence"/>
</dbReference>
<evidence type="ECO:0008006" key="4">
    <source>
        <dbReference type="Google" id="ProtNLM"/>
    </source>
</evidence>
<evidence type="ECO:0000313" key="3">
    <source>
        <dbReference type="Proteomes" id="UP000439983"/>
    </source>
</evidence>
<dbReference type="EMBL" id="WITC01000031">
    <property type="protein sequence ID" value="MQX14413.1"/>
    <property type="molecule type" value="Genomic_DNA"/>
</dbReference>
<dbReference type="RefSeq" id="WP_153437493.1">
    <property type="nucleotide sequence ID" value="NZ_CP121659.1"/>
</dbReference>
<comment type="caution">
    <text evidence="2">The sequence shown here is derived from an EMBL/GenBank/DDBJ whole genome shotgun (WGS) entry which is preliminary data.</text>
</comment>
<feature type="transmembrane region" description="Helical" evidence="1">
    <location>
        <begin position="6"/>
        <end position="24"/>
    </location>
</feature>
<keyword evidence="3" id="KW-1185">Reference proteome</keyword>
<protein>
    <recommendedName>
        <fullName evidence="4">Transmembrane protein</fullName>
    </recommendedName>
</protein>
<organism evidence="2 3">
    <name type="scientific">Sinorhizobium terangae</name>
    <dbReference type="NCBI Taxonomy" id="110322"/>
    <lineage>
        <taxon>Bacteria</taxon>
        <taxon>Pseudomonadati</taxon>
        <taxon>Pseudomonadota</taxon>
        <taxon>Alphaproteobacteria</taxon>
        <taxon>Hyphomicrobiales</taxon>
        <taxon>Rhizobiaceae</taxon>
        <taxon>Sinorhizobium/Ensifer group</taxon>
        <taxon>Sinorhizobium</taxon>
    </lineage>
</organism>
<proteinExistence type="predicted"/>
<accession>A0A6N7L9A2</accession>